<dbReference type="STRING" id="1548.CSCA_0175"/>
<dbReference type="InterPro" id="IPR029460">
    <property type="entry name" value="DNAPol_HHH"/>
</dbReference>
<dbReference type="Gene3D" id="1.10.150.870">
    <property type="match status" value="1"/>
</dbReference>
<feature type="domain" description="DNA polymerase helix-hairpin-helix motif" evidence="1">
    <location>
        <begin position="124"/>
        <end position="205"/>
    </location>
</feature>
<dbReference type="InterPro" id="IPR044923">
    <property type="entry name" value="PolC_middle_finger_sf"/>
</dbReference>
<gene>
    <name evidence="2" type="ORF">CSCA_0175</name>
</gene>
<dbReference type="HOGENOM" id="CLU_112888_0_0_9"/>
<dbReference type="AlphaFoldDB" id="A0A0E3M4B9"/>
<dbReference type="PANTHER" id="PTHR32294">
    <property type="entry name" value="DNA POLYMERASE III SUBUNIT ALPHA"/>
    <property type="match status" value="1"/>
</dbReference>
<dbReference type="SUPFAM" id="SSF160975">
    <property type="entry name" value="AF1531-like"/>
    <property type="match status" value="1"/>
</dbReference>
<dbReference type="EMBL" id="CP009933">
    <property type="protein sequence ID" value="AKA67300.1"/>
    <property type="molecule type" value="Genomic_DNA"/>
</dbReference>
<sequence>MEDVRKGKGLREEYEKIMKKFNVPSWYIESCKKINYMFPKAHAVAYAISALRIGWFKVYHPLAFYSAYFTIRANDFNTDLLYLKVEQIKLLMKEIKEKRYDNNSKAKDKYNIFQILLEMHARNLNFLPISIYKSDYKKFIVENGAIRPALNYIKGLGTEVAINIVNERKSGKFVSLEDFKSRTRINKSTIEYLQKSGIVEDLPKSNQITFFNLFDNK</sequence>
<protein>
    <submittedName>
        <fullName evidence="2">DNA polymerase III PolC</fullName>
    </submittedName>
</protein>
<organism evidence="2 3">
    <name type="scientific">Clostridium scatologenes</name>
    <dbReference type="NCBI Taxonomy" id="1548"/>
    <lineage>
        <taxon>Bacteria</taxon>
        <taxon>Bacillati</taxon>
        <taxon>Bacillota</taxon>
        <taxon>Clostridia</taxon>
        <taxon>Eubacteriales</taxon>
        <taxon>Clostridiaceae</taxon>
        <taxon>Clostridium</taxon>
    </lineage>
</organism>
<name>A0A0E3M4B9_CLOSL</name>
<accession>A0A0E3M4B9</accession>
<dbReference type="Gene3D" id="1.10.150.700">
    <property type="entry name" value="PolC, middle finger domain"/>
    <property type="match status" value="1"/>
</dbReference>
<evidence type="ECO:0000313" key="2">
    <source>
        <dbReference type="EMBL" id="AKA67300.1"/>
    </source>
</evidence>
<dbReference type="Proteomes" id="UP000033115">
    <property type="component" value="Chromosome"/>
</dbReference>
<proteinExistence type="predicted"/>
<dbReference type="GO" id="GO:0006260">
    <property type="term" value="P:DNA replication"/>
    <property type="evidence" value="ECO:0007669"/>
    <property type="project" value="InterPro"/>
</dbReference>
<dbReference type="PANTHER" id="PTHR32294:SF5">
    <property type="entry name" value="DNA POLYMERASE III POLC-TYPE"/>
    <property type="match status" value="1"/>
</dbReference>
<reference evidence="2 3" key="1">
    <citation type="journal article" date="2015" name="J. Biotechnol.">
        <title>Complete genome sequence of a malodorant-producing acetogen, Clostridium scatologenes ATCC 25775(T).</title>
        <authorList>
            <person name="Zhu Z."/>
            <person name="Guo T."/>
            <person name="Zheng H."/>
            <person name="Song T."/>
            <person name="Ouyang P."/>
            <person name="Xie J."/>
        </authorList>
    </citation>
    <scope>NUCLEOTIDE SEQUENCE [LARGE SCALE GENOMIC DNA]</scope>
    <source>
        <strain evidence="2 3">ATCC 25775</strain>
    </source>
</reference>
<dbReference type="KEGG" id="csq:CSCA_0175"/>
<evidence type="ECO:0000259" key="1">
    <source>
        <dbReference type="Pfam" id="PF14579"/>
    </source>
</evidence>
<evidence type="ECO:0000313" key="3">
    <source>
        <dbReference type="Proteomes" id="UP000033115"/>
    </source>
</evidence>
<dbReference type="Pfam" id="PF14579">
    <property type="entry name" value="HHH_6"/>
    <property type="match status" value="1"/>
</dbReference>
<keyword evidence="3" id="KW-1185">Reference proteome</keyword>
<dbReference type="InterPro" id="IPR004805">
    <property type="entry name" value="DnaE2/DnaE/PolC"/>
</dbReference>
<dbReference type="GO" id="GO:0008408">
    <property type="term" value="F:3'-5' exonuclease activity"/>
    <property type="evidence" value="ECO:0007669"/>
    <property type="project" value="InterPro"/>
</dbReference>